<dbReference type="InterPro" id="IPR036770">
    <property type="entry name" value="Ankyrin_rpt-contain_sf"/>
</dbReference>
<evidence type="ECO:0008006" key="5">
    <source>
        <dbReference type="Google" id="ProtNLM"/>
    </source>
</evidence>
<comment type="caution">
    <text evidence="3">The sequence shown here is derived from an EMBL/GenBank/DDBJ whole genome shotgun (WGS) entry which is preliminary data.</text>
</comment>
<dbReference type="PANTHER" id="PTHR24198">
    <property type="entry name" value="ANKYRIN REPEAT AND PROTEIN KINASE DOMAIN-CONTAINING PROTEIN"/>
    <property type="match status" value="1"/>
</dbReference>
<dbReference type="InterPro" id="IPR002110">
    <property type="entry name" value="Ankyrin_rpt"/>
</dbReference>
<dbReference type="AlphaFoldDB" id="A0A9P8VRA5"/>
<name>A0A9P8VRA5_9HYPO</name>
<evidence type="ECO:0000256" key="1">
    <source>
        <dbReference type="ARBA" id="ARBA00022737"/>
    </source>
</evidence>
<dbReference type="Gene3D" id="1.25.40.20">
    <property type="entry name" value="Ankyrin repeat-containing domain"/>
    <property type="match status" value="1"/>
</dbReference>
<keyword evidence="2" id="KW-0040">ANK repeat</keyword>
<keyword evidence="4" id="KW-1185">Reference proteome</keyword>
<reference evidence="3 4" key="1">
    <citation type="journal article" date="2021" name="Nat. Commun.">
        <title>Genetic determinants of endophytism in the Arabidopsis root mycobiome.</title>
        <authorList>
            <person name="Mesny F."/>
            <person name="Miyauchi S."/>
            <person name="Thiergart T."/>
            <person name="Pickel B."/>
            <person name="Atanasova L."/>
            <person name="Karlsson M."/>
            <person name="Huettel B."/>
            <person name="Barry K.W."/>
            <person name="Haridas S."/>
            <person name="Chen C."/>
            <person name="Bauer D."/>
            <person name="Andreopoulos W."/>
            <person name="Pangilinan J."/>
            <person name="LaButti K."/>
            <person name="Riley R."/>
            <person name="Lipzen A."/>
            <person name="Clum A."/>
            <person name="Drula E."/>
            <person name="Henrissat B."/>
            <person name="Kohler A."/>
            <person name="Grigoriev I.V."/>
            <person name="Martin F.M."/>
            <person name="Hacquard S."/>
        </authorList>
    </citation>
    <scope>NUCLEOTIDE SEQUENCE [LARGE SCALE GENOMIC DNA]</scope>
    <source>
        <strain evidence="3 4">MPI-CAGE-CH-0241</strain>
    </source>
</reference>
<gene>
    <name evidence="3" type="ORF">B0T10DRAFT_590923</name>
</gene>
<sequence>MARLLLDARPLDISSGQTEMTLMIRLRKHFSGRRPTPLIHAEADVARALLNHGADQSIANEDSDTPLCNAVQSHKFETAEVLLASSNCPVSAPDENGRTPLYWALRNSNEKIARKQRVQELDLMSLILMTINGAKRWVETKFYRCWKSFMK</sequence>
<dbReference type="EMBL" id="JAGPYM010000053">
    <property type="protein sequence ID" value="KAH6871543.1"/>
    <property type="molecule type" value="Genomic_DNA"/>
</dbReference>
<dbReference type="Proteomes" id="UP000777438">
    <property type="component" value="Unassembled WGS sequence"/>
</dbReference>
<proteinExistence type="predicted"/>
<accession>A0A9P8VRA5</accession>
<dbReference type="OrthoDB" id="426293at2759"/>
<organism evidence="3 4">
    <name type="scientific">Thelonectria olida</name>
    <dbReference type="NCBI Taxonomy" id="1576542"/>
    <lineage>
        <taxon>Eukaryota</taxon>
        <taxon>Fungi</taxon>
        <taxon>Dikarya</taxon>
        <taxon>Ascomycota</taxon>
        <taxon>Pezizomycotina</taxon>
        <taxon>Sordariomycetes</taxon>
        <taxon>Hypocreomycetidae</taxon>
        <taxon>Hypocreales</taxon>
        <taxon>Nectriaceae</taxon>
        <taxon>Thelonectria</taxon>
    </lineage>
</organism>
<dbReference type="PANTHER" id="PTHR24198:SF165">
    <property type="entry name" value="ANKYRIN REPEAT-CONTAINING PROTEIN-RELATED"/>
    <property type="match status" value="1"/>
</dbReference>
<evidence type="ECO:0000313" key="3">
    <source>
        <dbReference type="EMBL" id="KAH6871543.1"/>
    </source>
</evidence>
<evidence type="ECO:0000256" key="2">
    <source>
        <dbReference type="ARBA" id="ARBA00023043"/>
    </source>
</evidence>
<dbReference type="Pfam" id="PF12796">
    <property type="entry name" value="Ank_2"/>
    <property type="match status" value="1"/>
</dbReference>
<protein>
    <recommendedName>
        <fullName evidence="5">Ankyrin repeat protein</fullName>
    </recommendedName>
</protein>
<dbReference type="SUPFAM" id="SSF48403">
    <property type="entry name" value="Ankyrin repeat"/>
    <property type="match status" value="1"/>
</dbReference>
<evidence type="ECO:0000313" key="4">
    <source>
        <dbReference type="Proteomes" id="UP000777438"/>
    </source>
</evidence>
<keyword evidence="1" id="KW-0677">Repeat</keyword>